<evidence type="ECO:0000313" key="2">
    <source>
        <dbReference type="EMBL" id="KAH7033736.1"/>
    </source>
</evidence>
<proteinExistence type="predicted"/>
<keyword evidence="2" id="KW-0378">Hydrolase</keyword>
<evidence type="ECO:0000256" key="1">
    <source>
        <dbReference type="SAM" id="SignalP"/>
    </source>
</evidence>
<dbReference type="Pfam" id="PF03659">
    <property type="entry name" value="Glyco_hydro_71"/>
    <property type="match status" value="2"/>
</dbReference>
<dbReference type="OrthoDB" id="1046782at2759"/>
<dbReference type="EMBL" id="JAGTJQ010000004">
    <property type="protein sequence ID" value="KAH7033736.1"/>
    <property type="molecule type" value="Genomic_DNA"/>
</dbReference>
<dbReference type="RefSeq" id="XP_046014568.1">
    <property type="nucleotide sequence ID" value="XM_046160965.1"/>
</dbReference>
<protein>
    <submittedName>
        <fullName evidence="2">Glycosyl hydrolase family 71-domain-containing protein</fullName>
    </submittedName>
</protein>
<comment type="caution">
    <text evidence="2">The sequence shown here is derived from an EMBL/GenBank/DDBJ whole genome shotgun (WGS) entry which is preliminary data.</text>
</comment>
<dbReference type="AlphaFoldDB" id="A0A9P8YAS6"/>
<evidence type="ECO:0000313" key="3">
    <source>
        <dbReference type="Proteomes" id="UP000756346"/>
    </source>
</evidence>
<dbReference type="Proteomes" id="UP000756346">
    <property type="component" value="Unassembled WGS sequence"/>
</dbReference>
<dbReference type="CDD" id="cd11577">
    <property type="entry name" value="GH71"/>
    <property type="match status" value="1"/>
</dbReference>
<sequence>MKLLHLLAPILAARLVEAKAVFAHYMVGNCDPATFSVADWKTDIGLAQAAHIDAFALNIAANSPFNDQSIANAFDAAGALGFHLFFSFDYAGGGAWPASSVKSLLNQYKGHGAYYLYNGKPFASTFEGWQNSADWVDIRASTNAFFMPDWSSKSAKEALELTPGVTDGLFSWAAWPYGADDMYTVVDNSYTTFLKGAPYMMPQVLTIQPEFVEIISWNDFGESHYIGPLWESQYTTNFGAGNPPYNYAKDHPHDSWRQLLPFYIDMYKNNNSAVGQEAVVGWYRPIVGSACTTGGTTANTMSQVQCEQAPDTVVQDRVFVDALLAGEKPGTVTIGGVSQGITWENKPVGGIGIYHGSVPFNGNTGPVTVSVSGVGSFDGPAITTSCTNNIQNYNAWTGYAKGAGSGATPSTRVEDMVCVQGRGIGNYKGLCEFTCSYGYCPPVCTCSQLGIARPLPDPVNVDSYPVGGLDVTYGGLCSFACNRGYCPAGTCTLTQEPLGPIPDVPPFPLCYPPDDAPKPDQVCIGGSGEGGYAGLCDFSCNHGFCPSPCKCLAYGDPIPPPANTGNTGCGSTTDLSNLCAFTCLHGYCPSGVCFSAPGDFVCPSTGGQFFQVGGDKQPNASCNDIKGQIAQAAYYNAVDAGNQYSKWWGLTPDASMEAFATPYGNGQSMICTIADPCSRPNCNSLDNPAEPGTAWPYLVELSAANFNAFMTAHFNALTDARASYATLQQAINSNFWSQRPDENVLTKEILNAMTTALFLGMSWGKELGGAFASLMSGASSAFMLQMKASQDQLAQLAKEEVIAKTMVDGFKNQIEDIFNGIINKGIYIYTDVTGSQWFISSYWMFENGQWVDQRNIPLLSGEVSNLDLANYYYSITAAAVMNYAWKQQNTYIMCHPMTEDEFNNLKVLGIKTVQPVNPHGWGSLQSSDFPWSVWDVIKGSVDAFNAGGFLYDPGNVEVAGVGSGSTQPRYDLPTVFNIPICMIAPKFGTYTAKEFVKLLLLLGRER</sequence>
<keyword evidence="1" id="KW-0732">Signal</keyword>
<gene>
    <name evidence="2" type="ORF">B0I36DRAFT_383533</name>
</gene>
<reference evidence="2" key="1">
    <citation type="journal article" date="2021" name="Nat. Commun.">
        <title>Genetic determinants of endophytism in the Arabidopsis root mycobiome.</title>
        <authorList>
            <person name="Mesny F."/>
            <person name="Miyauchi S."/>
            <person name="Thiergart T."/>
            <person name="Pickel B."/>
            <person name="Atanasova L."/>
            <person name="Karlsson M."/>
            <person name="Huettel B."/>
            <person name="Barry K.W."/>
            <person name="Haridas S."/>
            <person name="Chen C."/>
            <person name="Bauer D."/>
            <person name="Andreopoulos W."/>
            <person name="Pangilinan J."/>
            <person name="LaButti K."/>
            <person name="Riley R."/>
            <person name="Lipzen A."/>
            <person name="Clum A."/>
            <person name="Drula E."/>
            <person name="Henrissat B."/>
            <person name="Kohler A."/>
            <person name="Grigoriev I.V."/>
            <person name="Martin F.M."/>
            <person name="Hacquard S."/>
        </authorList>
    </citation>
    <scope>NUCLEOTIDE SEQUENCE</scope>
    <source>
        <strain evidence="2">MPI-CAGE-CH-0230</strain>
    </source>
</reference>
<dbReference type="Gene3D" id="3.20.20.80">
    <property type="entry name" value="Glycosidases"/>
    <property type="match status" value="2"/>
</dbReference>
<accession>A0A9P8YAS6</accession>
<dbReference type="GeneID" id="70190511"/>
<organism evidence="2 3">
    <name type="scientific">Microdochium trichocladiopsis</name>
    <dbReference type="NCBI Taxonomy" id="1682393"/>
    <lineage>
        <taxon>Eukaryota</taxon>
        <taxon>Fungi</taxon>
        <taxon>Dikarya</taxon>
        <taxon>Ascomycota</taxon>
        <taxon>Pezizomycotina</taxon>
        <taxon>Sordariomycetes</taxon>
        <taxon>Xylariomycetidae</taxon>
        <taxon>Xylariales</taxon>
        <taxon>Microdochiaceae</taxon>
        <taxon>Microdochium</taxon>
    </lineage>
</organism>
<dbReference type="InterPro" id="IPR005197">
    <property type="entry name" value="Glyco_hydro_71"/>
</dbReference>
<keyword evidence="3" id="KW-1185">Reference proteome</keyword>
<name>A0A9P8YAS6_9PEZI</name>
<dbReference type="GO" id="GO:0051118">
    <property type="term" value="F:glucan endo-1,3-alpha-glucosidase activity"/>
    <property type="evidence" value="ECO:0007669"/>
    <property type="project" value="InterPro"/>
</dbReference>
<feature type="signal peptide" evidence="1">
    <location>
        <begin position="1"/>
        <end position="18"/>
    </location>
</feature>
<feature type="chain" id="PRO_5040133316" evidence="1">
    <location>
        <begin position="19"/>
        <end position="1006"/>
    </location>
</feature>